<evidence type="ECO:0000313" key="2">
    <source>
        <dbReference type="Proteomes" id="UP001152592"/>
    </source>
</evidence>
<evidence type="ECO:0000313" key="1">
    <source>
        <dbReference type="EMBL" id="CAG8396965.1"/>
    </source>
</evidence>
<dbReference type="EMBL" id="CAJVPD010000249">
    <property type="protein sequence ID" value="CAG8396965.1"/>
    <property type="molecule type" value="Genomic_DNA"/>
</dbReference>
<protein>
    <submittedName>
        <fullName evidence="1">Uncharacterized protein</fullName>
    </submittedName>
</protein>
<dbReference type="AlphaFoldDB" id="A0A9W4JJ39"/>
<name>A0A9W4JJ39_9EURO</name>
<sequence>MLTFPVQLSFPRESYFSLPIFPSSQFPNFSTPHPTEPSSLTSPSMDIPVRPIYLLKIIDRILITDQPKKMSDFPIRNEVSPSKETYDVVLTLHHRGELSLGENRRRLGFSAYHWGILLVPKKGDKQRCYAFDTTNGAMPDARQRTNLNPDFKWVYRVKNNVNPASSESLLIRIEIGELRDASPCAIRSLLGTVQLPIAGVWPTQNCVDWIKSAICILRNHGYASKMDNIDMVMARALAYADSRMADPDNAPCRLDHLGNEL</sequence>
<dbReference type="Pfam" id="PF21858">
    <property type="entry name" value="DUF6914"/>
    <property type="match status" value="1"/>
</dbReference>
<proteinExistence type="predicted"/>
<comment type="caution">
    <text evidence="1">The sequence shown here is derived from an EMBL/GenBank/DDBJ whole genome shotgun (WGS) entry which is preliminary data.</text>
</comment>
<reference evidence="1" key="1">
    <citation type="submission" date="2021-07" db="EMBL/GenBank/DDBJ databases">
        <authorList>
            <person name="Branca A.L. A."/>
        </authorList>
    </citation>
    <scope>NUCLEOTIDE SEQUENCE</scope>
</reference>
<dbReference type="InterPro" id="IPR054208">
    <property type="entry name" value="DUF6914"/>
</dbReference>
<gene>
    <name evidence="1" type="ORF">PSALAMII_LOCUS7269</name>
</gene>
<dbReference type="Proteomes" id="UP001152592">
    <property type="component" value="Unassembled WGS sequence"/>
</dbReference>
<organism evidence="1 2">
    <name type="scientific">Penicillium salamii</name>
    <dbReference type="NCBI Taxonomy" id="1612424"/>
    <lineage>
        <taxon>Eukaryota</taxon>
        <taxon>Fungi</taxon>
        <taxon>Dikarya</taxon>
        <taxon>Ascomycota</taxon>
        <taxon>Pezizomycotina</taxon>
        <taxon>Eurotiomycetes</taxon>
        <taxon>Eurotiomycetidae</taxon>
        <taxon>Eurotiales</taxon>
        <taxon>Aspergillaceae</taxon>
        <taxon>Penicillium</taxon>
    </lineage>
</organism>
<accession>A0A9W4JJ39</accession>
<dbReference type="OrthoDB" id="3555317at2759"/>